<keyword evidence="3 12" id="KW-0812">Transmembrane</keyword>
<protein>
    <recommendedName>
        <fullName evidence="14">Cadherin domain-containing protein</fullName>
    </recommendedName>
</protein>
<dbReference type="PROSITE" id="PS00232">
    <property type="entry name" value="CADHERIN_1"/>
    <property type="match status" value="2"/>
</dbReference>
<feature type="domain" description="Cadherin" evidence="14">
    <location>
        <begin position="131"/>
        <end position="224"/>
    </location>
</feature>
<dbReference type="SUPFAM" id="SSF49313">
    <property type="entry name" value="Cadherin-like"/>
    <property type="match status" value="3"/>
</dbReference>
<dbReference type="InterPro" id="IPR015919">
    <property type="entry name" value="Cadherin-like_sf"/>
</dbReference>
<keyword evidence="6 11" id="KW-0106">Calcium</keyword>
<dbReference type="GO" id="GO:0009653">
    <property type="term" value="P:anatomical structure morphogenesis"/>
    <property type="evidence" value="ECO:0007669"/>
    <property type="project" value="UniProtKB-ARBA"/>
</dbReference>
<proteinExistence type="predicted"/>
<evidence type="ECO:0000256" key="5">
    <source>
        <dbReference type="ARBA" id="ARBA00022737"/>
    </source>
</evidence>
<evidence type="ECO:0000256" key="2">
    <source>
        <dbReference type="ARBA" id="ARBA00022475"/>
    </source>
</evidence>
<evidence type="ECO:0000256" key="8">
    <source>
        <dbReference type="ARBA" id="ARBA00022989"/>
    </source>
</evidence>
<keyword evidence="2" id="KW-1003">Cell membrane</keyword>
<dbReference type="GO" id="GO:0005509">
    <property type="term" value="F:calcium ion binding"/>
    <property type="evidence" value="ECO:0007669"/>
    <property type="project" value="UniProtKB-UniRule"/>
</dbReference>
<keyword evidence="9 12" id="KW-0472">Membrane</keyword>
<evidence type="ECO:0000256" key="6">
    <source>
        <dbReference type="ARBA" id="ARBA00022837"/>
    </source>
</evidence>
<evidence type="ECO:0000256" key="7">
    <source>
        <dbReference type="ARBA" id="ARBA00022889"/>
    </source>
</evidence>
<dbReference type="InterPro" id="IPR013164">
    <property type="entry name" value="Cadherin_N"/>
</dbReference>
<keyword evidence="10" id="KW-0325">Glycoprotein</keyword>
<dbReference type="Pfam" id="PF08266">
    <property type="entry name" value="Cadherin_2"/>
    <property type="match status" value="1"/>
</dbReference>
<dbReference type="InterPro" id="IPR002126">
    <property type="entry name" value="Cadherin-like_dom"/>
</dbReference>
<evidence type="ECO:0000256" key="4">
    <source>
        <dbReference type="ARBA" id="ARBA00022729"/>
    </source>
</evidence>
<dbReference type="InterPro" id="IPR050174">
    <property type="entry name" value="Protocadherin/Cadherin-CA"/>
</dbReference>
<dbReference type="InterPro" id="IPR020894">
    <property type="entry name" value="Cadherin_CS"/>
</dbReference>
<name>A0A3B3ZBG9_9GOBI</name>
<feature type="signal peptide" evidence="13">
    <location>
        <begin position="1"/>
        <end position="26"/>
    </location>
</feature>
<reference evidence="15" key="2">
    <citation type="submission" date="2025-09" db="UniProtKB">
        <authorList>
            <consortium name="Ensembl"/>
        </authorList>
    </citation>
    <scope>IDENTIFICATION</scope>
</reference>
<evidence type="ECO:0000256" key="10">
    <source>
        <dbReference type="ARBA" id="ARBA00023180"/>
    </source>
</evidence>
<comment type="subcellular location">
    <subcellularLocation>
        <location evidence="1">Cell membrane</location>
        <topology evidence="1">Single-pass type I membrane protein</topology>
    </subcellularLocation>
</comment>
<dbReference type="SMART" id="SM00112">
    <property type="entry name" value="CA"/>
    <property type="match status" value="2"/>
</dbReference>
<feature type="transmembrane region" description="Helical" evidence="12">
    <location>
        <begin position="237"/>
        <end position="255"/>
    </location>
</feature>
<keyword evidence="4 13" id="KW-0732">Signal</keyword>
<feature type="chain" id="PRO_5017240540" description="Cadherin domain-containing protein" evidence="13">
    <location>
        <begin position="27"/>
        <end position="256"/>
    </location>
</feature>
<dbReference type="PROSITE" id="PS50268">
    <property type="entry name" value="CADHERIN_2"/>
    <property type="match status" value="2"/>
</dbReference>
<evidence type="ECO:0000256" key="1">
    <source>
        <dbReference type="ARBA" id="ARBA00004251"/>
    </source>
</evidence>
<dbReference type="PANTHER" id="PTHR24028">
    <property type="entry name" value="CADHERIN-87A"/>
    <property type="match status" value="1"/>
</dbReference>
<evidence type="ECO:0000259" key="14">
    <source>
        <dbReference type="PROSITE" id="PS50268"/>
    </source>
</evidence>
<reference evidence="15" key="1">
    <citation type="submission" date="2025-08" db="UniProtKB">
        <authorList>
            <consortium name="Ensembl"/>
        </authorList>
    </citation>
    <scope>IDENTIFICATION</scope>
</reference>
<dbReference type="FunFam" id="2.60.40.60:FF:000006">
    <property type="entry name" value="Protocadherin alpha 2"/>
    <property type="match status" value="1"/>
</dbReference>
<evidence type="ECO:0000313" key="15">
    <source>
        <dbReference type="Ensembl" id="ENSPMGP00000001746.1"/>
    </source>
</evidence>
<dbReference type="STRING" id="409849.ENSPMGP00000001746"/>
<evidence type="ECO:0000256" key="13">
    <source>
        <dbReference type="SAM" id="SignalP"/>
    </source>
</evidence>
<keyword evidence="8 12" id="KW-1133">Transmembrane helix</keyword>
<evidence type="ECO:0000313" key="16">
    <source>
        <dbReference type="Proteomes" id="UP000261520"/>
    </source>
</evidence>
<evidence type="ECO:0000256" key="9">
    <source>
        <dbReference type="ARBA" id="ARBA00023136"/>
    </source>
</evidence>
<dbReference type="Gene3D" id="2.60.40.60">
    <property type="entry name" value="Cadherins"/>
    <property type="match status" value="3"/>
</dbReference>
<dbReference type="AlphaFoldDB" id="A0A3B3ZBG9"/>
<dbReference type="GO" id="GO:0005886">
    <property type="term" value="C:plasma membrane"/>
    <property type="evidence" value="ECO:0007669"/>
    <property type="project" value="UniProtKB-SubCell"/>
</dbReference>
<feature type="domain" description="Cadherin" evidence="14">
    <location>
        <begin position="24"/>
        <end position="130"/>
    </location>
</feature>
<accession>A0A3B3ZBG9</accession>
<dbReference type="PANTHER" id="PTHR24028:SF287">
    <property type="entry name" value="CADHERIN-RELATED NEURONAL RECEPTOR VARIABLE 1-RELATED"/>
    <property type="match status" value="1"/>
</dbReference>
<sequence>MGRGVFAVTIWIFHFALLCFSGCARAQLSFNVAEEADKGTVVGNLAKDLNLNINILRNRELRILSDNLKKYFDVDLKTGELFVCDRIDREELCPRMEKCTLHIEAILTNPTQLHRLEVHVADLNDNAPFFREKIYVFNVSESSSTGERYLLPVANDPDWGINSIKNYRLSSNEYFSLDGGQQSESAELVLQKPLDREKVSTIHLTLTALISVDISDVNDNAPHFSNSVLGVYIKENAPIGSIICTLITFLFVCLFF</sequence>
<dbReference type="FunFam" id="2.60.40.60:FF:000007">
    <property type="entry name" value="Protocadherin alpha 2"/>
    <property type="match status" value="1"/>
</dbReference>
<dbReference type="Ensembl" id="ENSPMGT00000001862.1">
    <property type="protein sequence ID" value="ENSPMGP00000001746.1"/>
    <property type="gene ID" value="ENSPMGG00000001493.1"/>
</dbReference>
<dbReference type="PRINTS" id="PR00205">
    <property type="entry name" value="CADHERIN"/>
</dbReference>
<dbReference type="Proteomes" id="UP000261520">
    <property type="component" value="Unplaced"/>
</dbReference>
<evidence type="ECO:0000256" key="12">
    <source>
        <dbReference type="SAM" id="Phobius"/>
    </source>
</evidence>
<keyword evidence="16" id="KW-1185">Reference proteome</keyword>
<keyword evidence="5" id="KW-0677">Repeat</keyword>
<dbReference type="CDD" id="cd11304">
    <property type="entry name" value="Cadherin_repeat"/>
    <property type="match status" value="2"/>
</dbReference>
<organism evidence="15 16">
    <name type="scientific">Periophthalmus magnuspinnatus</name>
    <dbReference type="NCBI Taxonomy" id="409849"/>
    <lineage>
        <taxon>Eukaryota</taxon>
        <taxon>Metazoa</taxon>
        <taxon>Chordata</taxon>
        <taxon>Craniata</taxon>
        <taxon>Vertebrata</taxon>
        <taxon>Euteleostomi</taxon>
        <taxon>Actinopterygii</taxon>
        <taxon>Neopterygii</taxon>
        <taxon>Teleostei</taxon>
        <taxon>Neoteleostei</taxon>
        <taxon>Acanthomorphata</taxon>
        <taxon>Gobiaria</taxon>
        <taxon>Gobiiformes</taxon>
        <taxon>Gobioidei</taxon>
        <taxon>Gobiidae</taxon>
        <taxon>Oxudercinae</taxon>
        <taxon>Periophthalmus</taxon>
    </lineage>
</organism>
<evidence type="ECO:0000256" key="11">
    <source>
        <dbReference type="PROSITE-ProRule" id="PRU00043"/>
    </source>
</evidence>
<keyword evidence="7" id="KW-0130">Cell adhesion</keyword>
<dbReference type="GO" id="GO:0007156">
    <property type="term" value="P:homophilic cell adhesion via plasma membrane adhesion molecules"/>
    <property type="evidence" value="ECO:0007669"/>
    <property type="project" value="InterPro"/>
</dbReference>
<evidence type="ECO:0000256" key="3">
    <source>
        <dbReference type="ARBA" id="ARBA00022692"/>
    </source>
</evidence>